<dbReference type="Proteomes" id="UP000807306">
    <property type="component" value="Unassembled WGS sequence"/>
</dbReference>
<sequence>MTTKVNLKNARECLSKKDYPGAKKYATQVLDFEQENYNAHVFLGLALLELREYDESEQVYRKATDLNPTQPLAWQGLSSFYEKREQWGKYAETLVRLAKLFDKSQDAVKCAENVQKLVALRRKQGSRPELVSALELYLPESDLYPLLSSLPPPDATNPTSSSTFEAEDSIHNGFRVLQEIVELVEAQEDEIFKKEAERRRTRLGAAGPEQIKREVFLEIASVSKLPTLYDAILNHPNTSDEARIEIETKQLRHKRRYLLAIPSTKEQLSLKHKVSKELDELVDAIVLLKKPDELGWRLHFESVDCEDTVSYDLDQIRDYIRLFPNTALATLFLGYYAYKQIALWDEDEEEAEIAIDDPADMILGSYADLQDWAISSRLVADVNLDEDDFENAIKASKRGLQLLEQLELDLAKSLAKTRISLQVVLATALVHYFSPKHHPEATRILDQVLRFSPDNAMGLMAKAFVLQAALDWTDAVATFDRVASLLKENTATNLRAQEEAAWCRHQLGRDEDALVGLQNVLDLMLTARGESDDSDIARCLWRIGKMTLERDASASQFAYKHFINALKKDPEFAPAFTSLGIYYLEHVSPPDPVRSSKCFQKAFELDARENVAARRLAEGFADDKEWDLVEVVAQRTIDGEGGLNAGLDKSELDATTRYLPTNSWAWKAIGVVKANYKDYPAAIQAFQIFLRVHPEDQSIWVRLGEAYGKAGRHAAAMKALNRGLDLDPHDWICLYFIADVKHQVAQYDEAIDLLNIIRDKHPEEAGPFALLCQCYLDLGRSYVDDGFQIRAEEVFTRAIKVGLDIMDQVAGFRSLAWKMIGDASSNLSRFTAFVHQEGLRLLMKQINFLPPPDWANDILKIISVPSFAADGPSQRLLVSSATIHCYISRLSLASPNQAINAGAWHDLGIALQWWKGQASGIANGIAEISDQTTKAIKKAIQADPGNDIYWVALGNLLFVEHAKASQHAYIKALEIDSKNAATWVNLGFLYYYHGDTELANEALYRAQVLDPDNTGAWVGQYLIAKANNDIADATLLLNHAVGLAKPVPAADYQFAFEVFEKNQSADSLLSAFFVLNRHVLSTPQDASALHLLSLVCEKLGQHAFGQEAVERAISILEAAYEETEDAEVEMRYIIANCTLGRLRMSQSDYTGAIASFESALGLLEDKDESETRNTVLKVQVRLGLGLANFFRGDLEPALGFLEEGLQVSGDNTQLRGHIVIILAQTLWAIGTDETTDVAKSRLLECITSDPENLVAINILAGMGVLTGDDGLVDAALSEILALPVDRRLTLDPSRDVDYLLIQHNLSQGNAKQAISIAQRAVQTEPSQIEQRNRLASLLMTDGERQGGMALLPALDTSSTSTSITGSSTIPLGQAKEVDALTTSLNIQAAMLAANSSSRESIQEALCKAQRAIMMRPANSKNWETLAFVLSRT</sequence>
<dbReference type="GO" id="GO:0055087">
    <property type="term" value="C:Ski complex"/>
    <property type="evidence" value="ECO:0007669"/>
    <property type="project" value="InterPro"/>
</dbReference>
<feature type="repeat" description="TPR" evidence="3">
    <location>
        <begin position="697"/>
        <end position="730"/>
    </location>
</feature>
<keyword evidence="2 3" id="KW-0802">TPR repeat</keyword>
<evidence type="ECO:0000313" key="4">
    <source>
        <dbReference type="EMBL" id="KAF9529299.1"/>
    </source>
</evidence>
<dbReference type="InterPro" id="IPR040962">
    <property type="entry name" value="TPR_22"/>
</dbReference>
<protein>
    <submittedName>
        <fullName evidence="4">Superkiller protein 3</fullName>
    </submittedName>
</protein>
<dbReference type="EMBL" id="MU157847">
    <property type="protein sequence ID" value="KAF9529299.1"/>
    <property type="molecule type" value="Genomic_DNA"/>
</dbReference>
<proteinExistence type="predicted"/>
<comment type="caution">
    <text evidence="4">The sequence shown here is derived from an EMBL/GenBank/DDBJ whole genome shotgun (WGS) entry which is preliminary data.</text>
</comment>
<keyword evidence="5" id="KW-1185">Reference proteome</keyword>
<keyword evidence="1" id="KW-0677">Repeat</keyword>
<organism evidence="4 5">
    <name type="scientific">Crepidotus variabilis</name>
    <dbReference type="NCBI Taxonomy" id="179855"/>
    <lineage>
        <taxon>Eukaryota</taxon>
        <taxon>Fungi</taxon>
        <taxon>Dikarya</taxon>
        <taxon>Basidiomycota</taxon>
        <taxon>Agaricomycotina</taxon>
        <taxon>Agaricomycetes</taxon>
        <taxon>Agaricomycetidae</taxon>
        <taxon>Agaricales</taxon>
        <taxon>Agaricineae</taxon>
        <taxon>Crepidotaceae</taxon>
        <taxon>Crepidotus</taxon>
    </lineage>
</organism>
<feature type="repeat" description="TPR" evidence="3">
    <location>
        <begin position="37"/>
        <end position="70"/>
    </location>
</feature>
<name>A0A9P6EII5_9AGAR</name>
<reference evidence="4" key="1">
    <citation type="submission" date="2020-11" db="EMBL/GenBank/DDBJ databases">
        <authorList>
            <consortium name="DOE Joint Genome Institute"/>
            <person name="Ahrendt S."/>
            <person name="Riley R."/>
            <person name="Andreopoulos W."/>
            <person name="Labutti K."/>
            <person name="Pangilinan J."/>
            <person name="Ruiz-Duenas F.J."/>
            <person name="Barrasa J.M."/>
            <person name="Sanchez-Garcia M."/>
            <person name="Camarero S."/>
            <person name="Miyauchi S."/>
            <person name="Serrano A."/>
            <person name="Linde D."/>
            <person name="Babiker R."/>
            <person name="Drula E."/>
            <person name="Ayuso-Fernandez I."/>
            <person name="Pacheco R."/>
            <person name="Padilla G."/>
            <person name="Ferreira P."/>
            <person name="Barriuso J."/>
            <person name="Kellner H."/>
            <person name="Castanera R."/>
            <person name="Alfaro M."/>
            <person name="Ramirez L."/>
            <person name="Pisabarro A.G."/>
            <person name="Kuo A."/>
            <person name="Tritt A."/>
            <person name="Lipzen A."/>
            <person name="He G."/>
            <person name="Yan M."/>
            <person name="Ng V."/>
            <person name="Cullen D."/>
            <person name="Martin F."/>
            <person name="Rosso M.-N."/>
            <person name="Henrissat B."/>
            <person name="Hibbett D."/>
            <person name="Martinez A.T."/>
            <person name="Grigoriev I.V."/>
        </authorList>
    </citation>
    <scope>NUCLEOTIDE SEQUENCE</scope>
    <source>
        <strain evidence="4">CBS 506.95</strain>
    </source>
</reference>
<dbReference type="GO" id="GO:0006401">
    <property type="term" value="P:RNA catabolic process"/>
    <property type="evidence" value="ECO:0007669"/>
    <property type="project" value="InterPro"/>
</dbReference>
<dbReference type="PROSITE" id="PS50005">
    <property type="entry name" value="TPR"/>
    <property type="match status" value="4"/>
</dbReference>
<dbReference type="InterPro" id="IPR039226">
    <property type="entry name" value="Ski3/TTC37"/>
</dbReference>
<dbReference type="InterPro" id="IPR011990">
    <property type="entry name" value="TPR-like_helical_dom_sf"/>
</dbReference>
<feature type="repeat" description="TPR" evidence="3">
    <location>
        <begin position="663"/>
        <end position="696"/>
    </location>
</feature>
<dbReference type="InterPro" id="IPR019734">
    <property type="entry name" value="TPR_rpt"/>
</dbReference>
<evidence type="ECO:0000313" key="5">
    <source>
        <dbReference type="Proteomes" id="UP000807306"/>
    </source>
</evidence>
<dbReference type="SMART" id="SM00028">
    <property type="entry name" value="TPR"/>
    <property type="match status" value="12"/>
</dbReference>
<dbReference type="Pfam" id="PF18833">
    <property type="entry name" value="TPR_22"/>
    <property type="match status" value="1"/>
</dbReference>
<dbReference type="Gene3D" id="1.25.40.10">
    <property type="entry name" value="Tetratricopeptide repeat domain"/>
    <property type="match status" value="4"/>
</dbReference>
<dbReference type="SUPFAM" id="SSF48452">
    <property type="entry name" value="TPR-like"/>
    <property type="match status" value="4"/>
</dbReference>
<feature type="repeat" description="TPR" evidence="3">
    <location>
        <begin position="980"/>
        <end position="1013"/>
    </location>
</feature>
<dbReference type="PANTHER" id="PTHR15704">
    <property type="entry name" value="SUPERKILLER 3 PROTEIN-RELATED"/>
    <property type="match status" value="1"/>
</dbReference>
<evidence type="ECO:0000256" key="3">
    <source>
        <dbReference type="PROSITE-ProRule" id="PRU00339"/>
    </source>
</evidence>
<dbReference type="PANTHER" id="PTHR15704:SF7">
    <property type="entry name" value="SUPERKILLER COMPLEX PROTEIN 3"/>
    <property type="match status" value="1"/>
</dbReference>
<evidence type="ECO:0000256" key="2">
    <source>
        <dbReference type="ARBA" id="ARBA00022803"/>
    </source>
</evidence>
<accession>A0A9P6EII5</accession>
<gene>
    <name evidence="4" type="ORF">CPB83DRAFT_853044</name>
</gene>
<evidence type="ECO:0000256" key="1">
    <source>
        <dbReference type="ARBA" id="ARBA00022737"/>
    </source>
</evidence>
<dbReference type="Pfam" id="PF13432">
    <property type="entry name" value="TPR_16"/>
    <property type="match status" value="2"/>
</dbReference>
<dbReference type="OrthoDB" id="421075at2759"/>